<dbReference type="Proteomes" id="UP000571950">
    <property type="component" value="Unassembled WGS sequence"/>
</dbReference>
<evidence type="ECO:0000313" key="1">
    <source>
        <dbReference type="EMBL" id="MBB3927452.1"/>
    </source>
</evidence>
<comment type="caution">
    <text evidence="1">The sequence shown here is derived from an EMBL/GenBank/DDBJ whole genome shotgun (WGS) entry which is preliminary data.</text>
</comment>
<reference evidence="1 2" key="1">
    <citation type="submission" date="2020-08" db="EMBL/GenBank/DDBJ databases">
        <title>Genomic Encyclopedia of Type Strains, Phase IV (KMG-IV): sequencing the most valuable type-strain genomes for metagenomic binning, comparative biology and taxonomic classification.</title>
        <authorList>
            <person name="Goeker M."/>
        </authorList>
    </citation>
    <scope>NUCLEOTIDE SEQUENCE [LARGE SCALE GENOMIC DNA]</scope>
    <source>
        <strain evidence="1 2">DSM 26189</strain>
    </source>
</reference>
<dbReference type="RefSeq" id="WP_188072954.1">
    <property type="nucleotide sequence ID" value="NZ_BSPS01000045.1"/>
</dbReference>
<gene>
    <name evidence="1" type="ORF">GGR43_003183</name>
</gene>
<keyword evidence="2" id="KW-1185">Reference proteome</keyword>
<organism evidence="1 2">
    <name type="scientific">Sphingobium jiangsuense</name>
    <dbReference type="NCBI Taxonomy" id="870476"/>
    <lineage>
        <taxon>Bacteria</taxon>
        <taxon>Pseudomonadati</taxon>
        <taxon>Pseudomonadota</taxon>
        <taxon>Alphaproteobacteria</taxon>
        <taxon>Sphingomonadales</taxon>
        <taxon>Sphingomonadaceae</taxon>
        <taxon>Sphingobium</taxon>
    </lineage>
</organism>
<protein>
    <submittedName>
        <fullName evidence="1">Transcriptional regulator of met regulon</fullName>
    </submittedName>
</protein>
<dbReference type="AlphaFoldDB" id="A0A7W6BLT0"/>
<dbReference type="EMBL" id="JACIDT010000012">
    <property type="protein sequence ID" value="MBB3927452.1"/>
    <property type="molecule type" value="Genomic_DNA"/>
</dbReference>
<proteinExistence type="predicted"/>
<accession>A0A7W6BLT0</accession>
<sequence length="85" mass="9452">MAKTAQIKNLTVDLPLKNNGVEIQIDGDGKQFGDIYISKTGIVWCEGKVHRTNGVKFSFDELNLLAQYKDEVIKAAKKAKKDAEI</sequence>
<name>A0A7W6BLT0_9SPHN</name>
<evidence type="ECO:0000313" key="2">
    <source>
        <dbReference type="Proteomes" id="UP000571950"/>
    </source>
</evidence>